<dbReference type="EMBL" id="MU004232">
    <property type="protein sequence ID" value="KAF2671876.1"/>
    <property type="molecule type" value="Genomic_DNA"/>
</dbReference>
<keyword evidence="2" id="KW-1133">Transmembrane helix</keyword>
<dbReference type="Pfam" id="PF23317">
    <property type="entry name" value="YVC1_C"/>
    <property type="match status" value="1"/>
</dbReference>
<keyword evidence="5" id="KW-1185">Reference proteome</keyword>
<proteinExistence type="predicted"/>
<feature type="region of interest" description="Disordered" evidence="1">
    <location>
        <begin position="312"/>
        <end position="333"/>
    </location>
</feature>
<evidence type="ECO:0000259" key="3">
    <source>
        <dbReference type="Pfam" id="PF23317"/>
    </source>
</evidence>
<feature type="domain" description="Calcium channel YVC1-like C-terminal transmembrane" evidence="3">
    <location>
        <begin position="339"/>
        <end position="468"/>
    </location>
</feature>
<evidence type="ECO:0000313" key="5">
    <source>
        <dbReference type="Proteomes" id="UP000799302"/>
    </source>
</evidence>
<dbReference type="InterPro" id="IPR056336">
    <property type="entry name" value="YVC1_C"/>
</dbReference>
<protein>
    <recommendedName>
        <fullName evidence="3">Calcium channel YVC1-like C-terminal transmembrane domain-containing protein</fullName>
    </recommendedName>
</protein>
<dbReference type="InterPro" id="IPR052971">
    <property type="entry name" value="TRP_calcium_channel"/>
</dbReference>
<dbReference type="PANTHER" id="PTHR35859:SF5">
    <property type="entry name" value="ION TRANSPORT DOMAIN-CONTAINING PROTEIN"/>
    <property type="match status" value="1"/>
</dbReference>
<sequence>MALPSMGEVDLDLPRIVSSHTFPDIIAKLSTYIQDAITSPAVFDDFRSQTRFKLLTKLIHHLADEVQHKHVVAALLALRSYYPNMQTDDEPGVNLARGYACEFVAWRYVLQLSEWEAIDCLLEELNLVDDPTTTPNLRGDDEEQHLLSTPHEQDRRRSPEPTQYIPGHRQTGSQSLKNRPRPISLRFDSVSDLFNSTQEEADTATHARNKEFAIYFDRLNALEIATVAGAKKFLSQRVVQKLIEKIWRGDIVFWESMSVDSIKEAKVYNKRKADPFCRLRVPRYLKFFEAVFFMSFLALYYAVLVPIQRSGRRPPSAPSGPAPGQTPGISDDRSRAFHSITPVEILLYIWIAGFAYDEFGEYRDAGQAFYSTDFWSLWDLGTVIIGLAFFILRILGLAKQSDEIIGTSFDVLSLAALFLVPRIFSILSLNSYFGTLIPCLREMTKDFVKFLSLVLILYLGFLTTFTLLARDNFTARQMTVILIKVFFGSSYLGFEVAQDM</sequence>
<feature type="transmembrane region" description="Helical" evidence="2">
    <location>
        <begin position="336"/>
        <end position="356"/>
    </location>
</feature>
<name>A0A6A6UJJ2_9PEZI</name>
<feature type="region of interest" description="Disordered" evidence="1">
    <location>
        <begin position="132"/>
        <end position="180"/>
    </location>
</feature>
<keyword evidence="2" id="KW-0812">Transmembrane</keyword>
<accession>A0A6A6UJJ2</accession>
<reference evidence="4" key="1">
    <citation type="journal article" date="2020" name="Stud. Mycol.">
        <title>101 Dothideomycetes genomes: a test case for predicting lifestyles and emergence of pathogens.</title>
        <authorList>
            <person name="Haridas S."/>
            <person name="Albert R."/>
            <person name="Binder M."/>
            <person name="Bloem J."/>
            <person name="Labutti K."/>
            <person name="Salamov A."/>
            <person name="Andreopoulos B."/>
            <person name="Baker S."/>
            <person name="Barry K."/>
            <person name="Bills G."/>
            <person name="Bluhm B."/>
            <person name="Cannon C."/>
            <person name="Castanera R."/>
            <person name="Culley D."/>
            <person name="Daum C."/>
            <person name="Ezra D."/>
            <person name="Gonzalez J."/>
            <person name="Henrissat B."/>
            <person name="Kuo A."/>
            <person name="Liang C."/>
            <person name="Lipzen A."/>
            <person name="Lutzoni F."/>
            <person name="Magnuson J."/>
            <person name="Mondo S."/>
            <person name="Nolan M."/>
            <person name="Ohm R."/>
            <person name="Pangilinan J."/>
            <person name="Park H.-J."/>
            <person name="Ramirez L."/>
            <person name="Alfaro M."/>
            <person name="Sun H."/>
            <person name="Tritt A."/>
            <person name="Yoshinaga Y."/>
            <person name="Zwiers L.-H."/>
            <person name="Turgeon B."/>
            <person name="Goodwin S."/>
            <person name="Spatafora J."/>
            <person name="Crous P."/>
            <person name="Grigoriev I."/>
        </authorList>
    </citation>
    <scope>NUCLEOTIDE SEQUENCE</scope>
    <source>
        <strain evidence="4">CBS 115976</strain>
    </source>
</reference>
<feature type="transmembrane region" description="Helical" evidence="2">
    <location>
        <begin position="447"/>
        <end position="469"/>
    </location>
</feature>
<keyword evidence="2" id="KW-0472">Membrane</keyword>
<dbReference type="AlphaFoldDB" id="A0A6A6UJJ2"/>
<feature type="transmembrane region" description="Helical" evidence="2">
    <location>
        <begin position="284"/>
        <end position="303"/>
    </location>
</feature>
<feature type="transmembrane region" description="Helical" evidence="2">
    <location>
        <begin position="407"/>
        <end position="427"/>
    </location>
</feature>
<evidence type="ECO:0000256" key="2">
    <source>
        <dbReference type="SAM" id="Phobius"/>
    </source>
</evidence>
<dbReference type="PANTHER" id="PTHR35859">
    <property type="entry name" value="NONSELECTIVE CATION CHANNEL PROTEIN"/>
    <property type="match status" value="1"/>
</dbReference>
<dbReference type="OrthoDB" id="310870at2759"/>
<feature type="transmembrane region" description="Helical" evidence="2">
    <location>
        <begin position="376"/>
        <end position="395"/>
    </location>
</feature>
<gene>
    <name evidence="4" type="ORF">BT63DRAFT_422387</name>
</gene>
<evidence type="ECO:0000256" key="1">
    <source>
        <dbReference type="SAM" id="MobiDB-lite"/>
    </source>
</evidence>
<dbReference type="Proteomes" id="UP000799302">
    <property type="component" value="Unassembled WGS sequence"/>
</dbReference>
<organism evidence="4 5">
    <name type="scientific">Microthyrium microscopicum</name>
    <dbReference type="NCBI Taxonomy" id="703497"/>
    <lineage>
        <taxon>Eukaryota</taxon>
        <taxon>Fungi</taxon>
        <taxon>Dikarya</taxon>
        <taxon>Ascomycota</taxon>
        <taxon>Pezizomycotina</taxon>
        <taxon>Dothideomycetes</taxon>
        <taxon>Dothideomycetes incertae sedis</taxon>
        <taxon>Microthyriales</taxon>
        <taxon>Microthyriaceae</taxon>
        <taxon>Microthyrium</taxon>
    </lineage>
</organism>
<evidence type="ECO:0000313" key="4">
    <source>
        <dbReference type="EMBL" id="KAF2671876.1"/>
    </source>
</evidence>